<feature type="coiled-coil region" evidence="1">
    <location>
        <begin position="299"/>
        <end position="376"/>
    </location>
</feature>
<organism evidence="3 4">
    <name type="scientific">Symbiodinium microadriaticum</name>
    <name type="common">Dinoflagellate</name>
    <name type="synonym">Zooxanthella microadriatica</name>
    <dbReference type="NCBI Taxonomy" id="2951"/>
    <lineage>
        <taxon>Eukaryota</taxon>
        <taxon>Sar</taxon>
        <taxon>Alveolata</taxon>
        <taxon>Dinophyceae</taxon>
        <taxon>Suessiales</taxon>
        <taxon>Symbiodiniaceae</taxon>
        <taxon>Symbiodinium</taxon>
    </lineage>
</organism>
<feature type="compositionally biased region" description="Polar residues" evidence="2">
    <location>
        <begin position="210"/>
        <end position="222"/>
    </location>
</feature>
<dbReference type="OrthoDB" id="448855at2759"/>
<proteinExistence type="predicted"/>
<keyword evidence="4" id="KW-1185">Reference proteome</keyword>
<feature type="region of interest" description="Disordered" evidence="2">
    <location>
        <begin position="210"/>
        <end position="254"/>
    </location>
</feature>
<keyword evidence="1" id="KW-0175">Coiled coil</keyword>
<protein>
    <submittedName>
        <fullName evidence="3">Uncharacterized protein</fullName>
    </submittedName>
</protein>
<name>A0A1Q9DY00_SYMMI</name>
<feature type="compositionally biased region" description="Basic and acidic residues" evidence="2">
    <location>
        <begin position="14"/>
        <end position="25"/>
    </location>
</feature>
<feature type="region of interest" description="Disordered" evidence="2">
    <location>
        <begin position="1"/>
        <end position="25"/>
    </location>
</feature>
<feature type="compositionally biased region" description="Low complexity" evidence="2">
    <location>
        <begin position="602"/>
        <end position="634"/>
    </location>
</feature>
<gene>
    <name evidence="3" type="ORF">AK812_SmicGene17318</name>
</gene>
<accession>A0A1Q9DY00</accession>
<feature type="compositionally biased region" description="Basic and acidic residues" evidence="2">
    <location>
        <begin position="485"/>
        <end position="494"/>
    </location>
</feature>
<feature type="compositionally biased region" description="Polar residues" evidence="2">
    <location>
        <begin position="590"/>
        <end position="601"/>
    </location>
</feature>
<comment type="caution">
    <text evidence="3">The sequence shown here is derived from an EMBL/GenBank/DDBJ whole genome shotgun (WGS) entry which is preliminary data.</text>
</comment>
<feature type="region of interest" description="Disordered" evidence="2">
    <location>
        <begin position="468"/>
        <end position="504"/>
    </location>
</feature>
<evidence type="ECO:0000256" key="1">
    <source>
        <dbReference type="SAM" id="Coils"/>
    </source>
</evidence>
<feature type="compositionally biased region" description="Low complexity" evidence="2">
    <location>
        <begin position="564"/>
        <end position="575"/>
    </location>
</feature>
<evidence type="ECO:0000313" key="3">
    <source>
        <dbReference type="EMBL" id="OLQ00056.1"/>
    </source>
</evidence>
<feature type="region of interest" description="Disordered" evidence="2">
    <location>
        <begin position="548"/>
        <end position="698"/>
    </location>
</feature>
<feature type="compositionally biased region" description="Polar residues" evidence="2">
    <location>
        <begin position="554"/>
        <end position="563"/>
    </location>
</feature>
<evidence type="ECO:0000256" key="2">
    <source>
        <dbReference type="SAM" id="MobiDB-lite"/>
    </source>
</evidence>
<dbReference type="Proteomes" id="UP000186817">
    <property type="component" value="Unassembled WGS sequence"/>
</dbReference>
<dbReference type="EMBL" id="LSRX01000341">
    <property type="protein sequence ID" value="OLQ00056.1"/>
    <property type="molecule type" value="Genomic_DNA"/>
</dbReference>
<sequence length="730" mass="78988">MSGPSAPLSAGRVYRPEDPADPAEQRKKAAWRALLVLRRMASVKGVADQMSQRAAQAMMKSWGVPAKGTPNPHALSLEAALGDTSQKTTLFLDALVASQRPGVAPAQASPLLPPWVNTPSPVSVILPYCLAVRLSPIPLVCDRELQENFSRLGIEKMTRISGLEICLHSRSLPIIANLLNLHGAFSGLQVRLDTPMRWDERQQTAMQGVTLQPQEVPVQSSPLPAHHDSLRTSPDASPRDPESEGAGDAGANPEATMQRLMTDGGDVDTRAMSLLHKMLGNSEVHDMTWEADRGPTWKRATLLRLADVFRRELRRLRDQLEEQIRQAQAEAERQRKRAEEAMKKLEEEMKKAEQLIAELRRKLRELQELLQKAGLGKLVEEALAASGLTDFLKGRDVFERLYRDALRRMRTQAEIQARLSEESANQFVRTLHDLANHPLVAIEAAMELHGGSPGSPFQVMRFSPAETPGESAKLVRSKTAFLPGELKEGERTDDATADAQRPGNVRRALTLASGMEEKALGKHGVSQPLLAKQGSGYVRMGSGLSQRAEGSLLVSPTSSVKARSQTTPPSQSLTSARPLAAGPSWPLGNQAMSVEGSGSFTRASSRGSDAASSPVESQSPQQARSQSPTRSQSPGPIPSGQRERRESLGLPLQPILSVSSIGPRPAPSQLVPTVPNPKGSAKRRDSRSSPGRLAGQKASEVLRSAGSLAMPTPVSQSKFLQAIQGKRQAA</sequence>
<dbReference type="AlphaFoldDB" id="A0A1Q9DY00"/>
<reference evidence="3 4" key="1">
    <citation type="submission" date="2016-02" db="EMBL/GenBank/DDBJ databases">
        <title>Genome analysis of coral dinoflagellate symbionts highlights evolutionary adaptations to a symbiotic lifestyle.</title>
        <authorList>
            <person name="Aranda M."/>
            <person name="Li Y."/>
            <person name="Liew Y.J."/>
            <person name="Baumgarten S."/>
            <person name="Simakov O."/>
            <person name="Wilson M."/>
            <person name="Piel J."/>
            <person name="Ashoor H."/>
            <person name="Bougouffa S."/>
            <person name="Bajic V.B."/>
            <person name="Ryu T."/>
            <person name="Ravasi T."/>
            <person name="Bayer T."/>
            <person name="Micklem G."/>
            <person name="Kim H."/>
            <person name="Bhak J."/>
            <person name="Lajeunesse T.C."/>
            <person name="Voolstra C.R."/>
        </authorList>
    </citation>
    <scope>NUCLEOTIDE SEQUENCE [LARGE SCALE GENOMIC DNA]</scope>
    <source>
        <strain evidence="3 4">CCMP2467</strain>
    </source>
</reference>
<evidence type="ECO:0000313" key="4">
    <source>
        <dbReference type="Proteomes" id="UP000186817"/>
    </source>
</evidence>